<accession>A0ABY7QKX1</accession>
<keyword evidence="3" id="KW-1185">Reference proteome</keyword>
<dbReference type="SUPFAM" id="SSF46955">
    <property type="entry name" value="Putative DNA-binding domain"/>
    <property type="match status" value="1"/>
</dbReference>
<proteinExistence type="predicted"/>
<dbReference type="InterPro" id="IPR009061">
    <property type="entry name" value="DNA-bd_dom_put_sf"/>
</dbReference>
<evidence type="ECO:0000313" key="3">
    <source>
        <dbReference type="Proteomes" id="UP001210978"/>
    </source>
</evidence>
<protein>
    <submittedName>
        <fullName evidence="2">Helix-turn-helix domain-containing protein</fullName>
    </submittedName>
</protein>
<evidence type="ECO:0000313" key="2">
    <source>
        <dbReference type="EMBL" id="WBV60277.1"/>
    </source>
</evidence>
<feature type="domain" description="HTH merR-type" evidence="1">
    <location>
        <begin position="86"/>
        <end position="131"/>
    </location>
</feature>
<sequence length="138" mass="16249">MNNQTLPLEVRQQIEEIKNNLLPQASIPNSRLFKKIDLIEAEAVLQYAKSMNKPVRRANATECEFVRNIQKKEREIESPTDYLTRSQAAEIIGMKESTILFYHRKGMVTGTKIKRQIYFDRTEIYRFKAARLYKNYSS</sequence>
<dbReference type="RefSeq" id="WP_271148613.1">
    <property type="nucleotide sequence ID" value="NZ_CP115859.1"/>
</dbReference>
<evidence type="ECO:0000259" key="1">
    <source>
        <dbReference type="Pfam" id="PF13411"/>
    </source>
</evidence>
<name>A0ABY7QKX1_9FLAO</name>
<dbReference type="InterPro" id="IPR000551">
    <property type="entry name" value="MerR-type_HTH_dom"/>
</dbReference>
<dbReference type="Proteomes" id="UP001210978">
    <property type="component" value="Chromosome"/>
</dbReference>
<reference evidence="2 3" key="1">
    <citation type="submission" date="2023-01" db="EMBL/GenBank/DDBJ databases">
        <title>Complete genome of Chryseobacterium camelliae VAN22-5A.</title>
        <authorList>
            <person name="Zong G."/>
            <person name="Cao G."/>
        </authorList>
    </citation>
    <scope>NUCLEOTIDE SEQUENCE [LARGE SCALE GENOMIC DNA]</scope>
    <source>
        <strain evidence="2 3">VAN22-5A</strain>
    </source>
</reference>
<gene>
    <name evidence="2" type="ORF">PFY12_14710</name>
</gene>
<dbReference type="EMBL" id="CP115859">
    <property type="protein sequence ID" value="WBV60277.1"/>
    <property type="molecule type" value="Genomic_DNA"/>
</dbReference>
<dbReference type="Pfam" id="PF13411">
    <property type="entry name" value="MerR_1"/>
    <property type="match status" value="1"/>
</dbReference>
<organism evidence="2 3">
    <name type="scientific">Chryseobacterium camelliae</name>
    <dbReference type="NCBI Taxonomy" id="1265445"/>
    <lineage>
        <taxon>Bacteria</taxon>
        <taxon>Pseudomonadati</taxon>
        <taxon>Bacteroidota</taxon>
        <taxon>Flavobacteriia</taxon>
        <taxon>Flavobacteriales</taxon>
        <taxon>Weeksellaceae</taxon>
        <taxon>Chryseobacterium group</taxon>
        <taxon>Chryseobacterium</taxon>
    </lineage>
</organism>